<dbReference type="RefSeq" id="XP_018699231.1">
    <property type="nucleotide sequence ID" value="XM_018853582.1"/>
</dbReference>
<sequence length="162" mass="17689">MEGLGIGMLRCKMQGCSEIQVRRVRLRTDQQQLANDGDIACGSSIGHGCRTERISGRHIQSVARKRMSRRRIAASDSLDQWCGAVIVYGICVGAEAEKKLNNVGAGFLSCKVEGPGAVLVGNVFVCFSFQETLANFIVASSNGAMQRRHIVVPFFVWVEARI</sequence>
<comment type="caution">
    <text evidence="1">The sequence shown here is derived from an EMBL/GenBank/DDBJ whole genome shotgun (WGS) entry which is preliminary data.</text>
</comment>
<organism evidence="1 2">
    <name type="scientific">Cordyceps fumosorosea (strain ARSEF 2679)</name>
    <name type="common">Isaria fumosorosea</name>
    <dbReference type="NCBI Taxonomy" id="1081104"/>
    <lineage>
        <taxon>Eukaryota</taxon>
        <taxon>Fungi</taxon>
        <taxon>Dikarya</taxon>
        <taxon>Ascomycota</taxon>
        <taxon>Pezizomycotina</taxon>
        <taxon>Sordariomycetes</taxon>
        <taxon>Hypocreomycetidae</taxon>
        <taxon>Hypocreales</taxon>
        <taxon>Cordycipitaceae</taxon>
        <taxon>Cordyceps</taxon>
    </lineage>
</organism>
<dbReference type="GeneID" id="30026275"/>
<accession>A0A166X9R0</accession>
<protein>
    <submittedName>
        <fullName evidence="1">Uncharacterized protein</fullName>
    </submittedName>
</protein>
<dbReference type="Proteomes" id="UP000076744">
    <property type="component" value="Unassembled WGS sequence"/>
</dbReference>
<dbReference type="EMBL" id="AZHB01000121">
    <property type="protein sequence ID" value="OAA35577.1"/>
    <property type="molecule type" value="Genomic_DNA"/>
</dbReference>
<dbReference type="AlphaFoldDB" id="A0A166X9R0"/>
<keyword evidence="2" id="KW-1185">Reference proteome</keyword>
<gene>
    <name evidence="1" type="ORF">ISF_09983</name>
</gene>
<proteinExistence type="predicted"/>
<name>A0A166X9R0_CORFA</name>
<evidence type="ECO:0000313" key="2">
    <source>
        <dbReference type="Proteomes" id="UP000076744"/>
    </source>
</evidence>
<reference evidence="1 2" key="1">
    <citation type="journal article" date="2016" name="Genome Biol. Evol.">
        <title>Divergent and convergent evolution of fungal pathogenicity.</title>
        <authorList>
            <person name="Shang Y."/>
            <person name="Xiao G."/>
            <person name="Zheng P."/>
            <person name="Cen K."/>
            <person name="Zhan S."/>
            <person name="Wang C."/>
        </authorList>
    </citation>
    <scope>NUCLEOTIDE SEQUENCE [LARGE SCALE GENOMIC DNA]</scope>
    <source>
        <strain evidence="1 2">ARSEF 2679</strain>
    </source>
</reference>
<evidence type="ECO:0000313" key="1">
    <source>
        <dbReference type="EMBL" id="OAA35577.1"/>
    </source>
</evidence>